<keyword evidence="1" id="KW-1133">Transmembrane helix</keyword>
<comment type="caution">
    <text evidence="3">The sequence shown here is derived from an EMBL/GenBank/DDBJ whole genome shotgun (WGS) entry which is preliminary data.</text>
</comment>
<evidence type="ECO:0000256" key="1">
    <source>
        <dbReference type="SAM" id="Phobius"/>
    </source>
</evidence>
<organism evidence="3 4">
    <name type="scientific">Manduca sexta</name>
    <name type="common">Tobacco hawkmoth</name>
    <name type="synonym">Tobacco hornworm</name>
    <dbReference type="NCBI Taxonomy" id="7130"/>
    <lineage>
        <taxon>Eukaryota</taxon>
        <taxon>Metazoa</taxon>
        <taxon>Ecdysozoa</taxon>
        <taxon>Arthropoda</taxon>
        <taxon>Hexapoda</taxon>
        <taxon>Insecta</taxon>
        <taxon>Pterygota</taxon>
        <taxon>Neoptera</taxon>
        <taxon>Endopterygota</taxon>
        <taxon>Lepidoptera</taxon>
        <taxon>Glossata</taxon>
        <taxon>Ditrysia</taxon>
        <taxon>Bombycoidea</taxon>
        <taxon>Sphingidae</taxon>
        <taxon>Sphinginae</taxon>
        <taxon>Sphingini</taxon>
        <taxon>Manduca</taxon>
    </lineage>
</organism>
<reference evidence="3" key="2">
    <citation type="submission" date="2020-12" db="EMBL/GenBank/DDBJ databases">
        <authorList>
            <person name="Kanost M."/>
        </authorList>
    </citation>
    <scope>NUCLEOTIDE SEQUENCE</scope>
</reference>
<sequence>MSVKVIYCLLLACVAAEYRNDGGFVPSFQRTDDQLAEASSRVEKAREERDSQPERTQRFGISAYGGGATGGFGSTAPGLYGPLKIDLGGVLIGSILGFGAVIILPKIIHALSYSYGGGYGRSVETDLSQMSDIFNKIDDMLSRYNIDSSACMQRQACSYVQLANENVVTGNATEFDAMLASMSSNSLVRRMLAGTSVLDAVTAGKSLDTDCHIQYHKCKLDKKTVLKMLAQLIPS</sequence>
<feature type="chain" id="PRO_5038011932" evidence="2">
    <location>
        <begin position="17"/>
        <end position="235"/>
    </location>
</feature>
<reference evidence="3" key="1">
    <citation type="journal article" date="2016" name="Insect Biochem. Mol. Biol.">
        <title>Multifaceted biological insights from a draft genome sequence of the tobacco hornworm moth, Manduca sexta.</title>
        <authorList>
            <person name="Kanost M.R."/>
            <person name="Arrese E.L."/>
            <person name="Cao X."/>
            <person name="Chen Y.R."/>
            <person name="Chellapilla S."/>
            <person name="Goldsmith M.R."/>
            <person name="Grosse-Wilde E."/>
            <person name="Heckel D.G."/>
            <person name="Herndon N."/>
            <person name="Jiang H."/>
            <person name="Papanicolaou A."/>
            <person name="Qu J."/>
            <person name="Soulages J.L."/>
            <person name="Vogel H."/>
            <person name="Walters J."/>
            <person name="Waterhouse R.M."/>
            <person name="Ahn S.J."/>
            <person name="Almeida F.C."/>
            <person name="An C."/>
            <person name="Aqrawi P."/>
            <person name="Bretschneider A."/>
            <person name="Bryant W.B."/>
            <person name="Bucks S."/>
            <person name="Chao H."/>
            <person name="Chevignon G."/>
            <person name="Christen J.M."/>
            <person name="Clarke D.F."/>
            <person name="Dittmer N.T."/>
            <person name="Ferguson L.C.F."/>
            <person name="Garavelou S."/>
            <person name="Gordon K.H.J."/>
            <person name="Gunaratna R.T."/>
            <person name="Han Y."/>
            <person name="Hauser F."/>
            <person name="He Y."/>
            <person name="Heidel-Fischer H."/>
            <person name="Hirsh A."/>
            <person name="Hu Y."/>
            <person name="Jiang H."/>
            <person name="Kalra D."/>
            <person name="Klinner C."/>
            <person name="Konig C."/>
            <person name="Kovar C."/>
            <person name="Kroll A.R."/>
            <person name="Kuwar S.S."/>
            <person name="Lee S.L."/>
            <person name="Lehman R."/>
            <person name="Li K."/>
            <person name="Li Z."/>
            <person name="Liang H."/>
            <person name="Lovelace S."/>
            <person name="Lu Z."/>
            <person name="Mansfield J.H."/>
            <person name="McCulloch K.J."/>
            <person name="Mathew T."/>
            <person name="Morton B."/>
            <person name="Muzny D.M."/>
            <person name="Neunemann D."/>
            <person name="Ongeri F."/>
            <person name="Pauchet Y."/>
            <person name="Pu L.L."/>
            <person name="Pyrousis I."/>
            <person name="Rao X.J."/>
            <person name="Redding A."/>
            <person name="Roesel C."/>
            <person name="Sanchez-Gracia A."/>
            <person name="Schaack S."/>
            <person name="Shukla A."/>
            <person name="Tetreau G."/>
            <person name="Wang Y."/>
            <person name="Xiong G.H."/>
            <person name="Traut W."/>
            <person name="Walsh T.K."/>
            <person name="Worley K.C."/>
            <person name="Wu D."/>
            <person name="Wu W."/>
            <person name="Wu Y.Q."/>
            <person name="Zhang X."/>
            <person name="Zou Z."/>
            <person name="Zucker H."/>
            <person name="Briscoe A.D."/>
            <person name="Burmester T."/>
            <person name="Clem R.J."/>
            <person name="Feyereisen R."/>
            <person name="Grimmelikhuijzen C.J.P."/>
            <person name="Hamodrakas S.J."/>
            <person name="Hansson B.S."/>
            <person name="Huguet E."/>
            <person name="Jermiin L.S."/>
            <person name="Lan Q."/>
            <person name="Lehman H.K."/>
            <person name="Lorenzen M."/>
            <person name="Merzendorfer H."/>
            <person name="Michalopoulos I."/>
            <person name="Morton D.B."/>
            <person name="Muthukrishnan S."/>
            <person name="Oakeshott J.G."/>
            <person name="Palmer W."/>
            <person name="Park Y."/>
            <person name="Passarelli A.L."/>
            <person name="Rozas J."/>
            <person name="Schwartz L.M."/>
            <person name="Smith W."/>
            <person name="Southgate A."/>
            <person name="Vilcinskas A."/>
            <person name="Vogt R."/>
            <person name="Wang P."/>
            <person name="Werren J."/>
            <person name="Yu X.Q."/>
            <person name="Zhou J.J."/>
            <person name="Brown S.J."/>
            <person name="Scherer S.E."/>
            <person name="Richards S."/>
            <person name="Blissard G.W."/>
        </authorList>
    </citation>
    <scope>NUCLEOTIDE SEQUENCE</scope>
</reference>
<dbReference type="EMBL" id="JH668487">
    <property type="protein sequence ID" value="KAG6455292.1"/>
    <property type="molecule type" value="Genomic_DNA"/>
</dbReference>
<name>A0A921ZC74_MANSE</name>
<protein>
    <submittedName>
        <fullName evidence="3">Uncharacterized protein</fullName>
    </submittedName>
</protein>
<proteinExistence type="predicted"/>
<keyword evidence="2" id="KW-0732">Signal</keyword>
<keyword evidence="1" id="KW-0812">Transmembrane</keyword>
<feature type="transmembrane region" description="Helical" evidence="1">
    <location>
        <begin position="87"/>
        <end position="104"/>
    </location>
</feature>
<keyword evidence="1" id="KW-0472">Membrane</keyword>
<dbReference type="AlphaFoldDB" id="A0A921ZC74"/>
<dbReference type="Pfam" id="PF07841">
    <property type="entry name" value="DM4_12"/>
    <property type="match status" value="1"/>
</dbReference>
<evidence type="ECO:0000313" key="3">
    <source>
        <dbReference type="EMBL" id="KAG6455292.1"/>
    </source>
</evidence>
<dbReference type="InterPro" id="IPR006631">
    <property type="entry name" value="DM4_12"/>
</dbReference>
<evidence type="ECO:0000256" key="2">
    <source>
        <dbReference type="SAM" id="SignalP"/>
    </source>
</evidence>
<accession>A0A921ZC74</accession>
<dbReference type="Proteomes" id="UP000791440">
    <property type="component" value="Unassembled WGS sequence"/>
</dbReference>
<keyword evidence="4" id="KW-1185">Reference proteome</keyword>
<evidence type="ECO:0000313" key="4">
    <source>
        <dbReference type="Proteomes" id="UP000791440"/>
    </source>
</evidence>
<feature type="signal peptide" evidence="2">
    <location>
        <begin position="1"/>
        <end position="16"/>
    </location>
</feature>
<gene>
    <name evidence="3" type="ORF">O3G_MSEX009124</name>
</gene>